<evidence type="ECO:0000256" key="1">
    <source>
        <dbReference type="SAM" id="MobiDB-lite"/>
    </source>
</evidence>
<feature type="transmembrane region" description="Helical" evidence="2">
    <location>
        <begin position="119"/>
        <end position="139"/>
    </location>
</feature>
<keyword evidence="2" id="KW-1133">Transmembrane helix</keyword>
<feature type="transmembrane region" description="Helical" evidence="2">
    <location>
        <begin position="213"/>
        <end position="233"/>
    </location>
</feature>
<keyword evidence="2" id="KW-0812">Transmembrane</keyword>
<dbReference type="InterPro" id="IPR008984">
    <property type="entry name" value="SMAD_FHA_dom_sf"/>
</dbReference>
<dbReference type="Pfam" id="PF00498">
    <property type="entry name" value="FHA"/>
    <property type="match status" value="1"/>
</dbReference>
<comment type="caution">
    <text evidence="4">The sequence shown here is derived from an EMBL/GenBank/DDBJ whole genome shotgun (WGS) entry which is preliminary data.</text>
</comment>
<dbReference type="InterPro" id="IPR000253">
    <property type="entry name" value="FHA_dom"/>
</dbReference>
<dbReference type="Proteomes" id="UP001253595">
    <property type="component" value="Unassembled WGS sequence"/>
</dbReference>
<gene>
    <name evidence="4" type="ORF">J2X05_000177</name>
</gene>
<dbReference type="CDD" id="cd00060">
    <property type="entry name" value="FHA"/>
    <property type="match status" value="1"/>
</dbReference>
<protein>
    <recommendedName>
        <fullName evidence="3">FHA domain-containing protein</fullName>
    </recommendedName>
</protein>
<evidence type="ECO:0000313" key="4">
    <source>
        <dbReference type="EMBL" id="MDR7088174.1"/>
    </source>
</evidence>
<evidence type="ECO:0000259" key="3">
    <source>
        <dbReference type="PROSITE" id="PS50006"/>
    </source>
</evidence>
<keyword evidence="5" id="KW-1185">Reference proteome</keyword>
<name>A0ABU1USL2_9GAMM</name>
<keyword evidence="2" id="KW-0472">Membrane</keyword>
<accession>A0ABU1USL2</accession>
<feature type="region of interest" description="Disordered" evidence="1">
    <location>
        <begin position="303"/>
        <end position="354"/>
    </location>
</feature>
<proteinExistence type="predicted"/>
<dbReference type="Gene3D" id="2.60.200.20">
    <property type="match status" value="1"/>
</dbReference>
<dbReference type="PROSITE" id="PS50006">
    <property type="entry name" value="FHA_DOMAIN"/>
    <property type="match status" value="1"/>
</dbReference>
<dbReference type="EMBL" id="JAVDVX010000001">
    <property type="protein sequence ID" value="MDR7088174.1"/>
    <property type="molecule type" value="Genomic_DNA"/>
</dbReference>
<feature type="domain" description="FHA" evidence="3">
    <location>
        <begin position="27"/>
        <end position="77"/>
    </location>
</feature>
<evidence type="ECO:0000313" key="5">
    <source>
        <dbReference type="Proteomes" id="UP001253595"/>
    </source>
</evidence>
<sequence>MSHSIFVEQLTPDGEVLHRSKVTHLPITIGRAYDNDIILDDPHTAAHHAQIELNQLDELIIADLGSYNGITYANTRENFFVVGGDNIYRLGHTRLRIRTANYKVAAEVTDLTNHRWEGLLPALTGLALLLVTGLLSTWLADLNQGTLSKYLLELVSVFGFAIGWSGIWALFGKLFTGHARFGRHLFIASAGLAFLELWEHLSGLVAYAFSWEALLTFSVHPLIFICAIVLYFHFLTAGNKRPNRLKIYLAAIAILGSAITMTKEYQASNHLSDELYMSRIYPPAVRISRDHSLEEFMADMQSLKEKVDGERKDNPEKDGAEKKSSEKDNPDQDGGDAVESDAPADTPTKPESNN</sequence>
<feature type="transmembrane region" description="Helical" evidence="2">
    <location>
        <begin position="151"/>
        <end position="172"/>
    </location>
</feature>
<feature type="compositionally biased region" description="Basic and acidic residues" evidence="1">
    <location>
        <begin position="303"/>
        <end position="330"/>
    </location>
</feature>
<dbReference type="RefSeq" id="WP_310067470.1">
    <property type="nucleotide sequence ID" value="NZ_JAVDVX010000001.1"/>
</dbReference>
<feature type="transmembrane region" description="Helical" evidence="2">
    <location>
        <begin position="184"/>
        <end position="207"/>
    </location>
</feature>
<evidence type="ECO:0000256" key="2">
    <source>
        <dbReference type="SAM" id="Phobius"/>
    </source>
</evidence>
<dbReference type="SUPFAM" id="SSF49879">
    <property type="entry name" value="SMAD/FHA domain"/>
    <property type="match status" value="1"/>
</dbReference>
<organism evidence="4 5">
    <name type="scientific">Cellvibrio fibrivorans</name>
    <dbReference type="NCBI Taxonomy" id="126350"/>
    <lineage>
        <taxon>Bacteria</taxon>
        <taxon>Pseudomonadati</taxon>
        <taxon>Pseudomonadota</taxon>
        <taxon>Gammaproteobacteria</taxon>
        <taxon>Cellvibrionales</taxon>
        <taxon>Cellvibrionaceae</taxon>
        <taxon>Cellvibrio</taxon>
    </lineage>
</organism>
<reference evidence="4 5" key="1">
    <citation type="submission" date="2023-07" db="EMBL/GenBank/DDBJ databases">
        <title>Sorghum-associated microbial communities from plants grown in Nebraska, USA.</title>
        <authorList>
            <person name="Schachtman D."/>
        </authorList>
    </citation>
    <scope>NUCLEOTIDE SEQUENCE [LARGE SCALE GENOMIC DNA]</scope>
    <source>
        <strain evidence="4 5">BE190</strain>
    </source>
</reference>